<dbReference type="GO" id="GO:0005737">
    <property type="term" value="C:cytoplasm"/>
    <property type="evidence" value="ECO:0007669"/>
    <property type="project" value="UniProtKB-UniRule"/>
</dbReference>
<dbReference type="AlphaFoldDB" id="A0A1T4V553"/>
<dbReference type="Proteomes" id="UP000242432">
    <property type="component" value="Unassembled WGS sequence"/>
</dbReference>
<reference evidence="10" key="1">
    <citation type="submission" date="2017-02" db="EMBL/GenBank/DDBJ databases">
        <authorList>
            <person name="Varghese N."/>
            <person name="Submissions S."/>
        </authorList>
    </citation>
    <scope>NUCLEOTIDE SEQUENCE [LARGE SCALE GENOMIC DNA]</scope>
    <source>
        <strain evidence="10">DSM 3072</strain>
    </source>
</reference>
<gene>
    <name evidence="7" type="primary">mraZ</name>
    <name evidence="9" type="ORF">SAMN02745213_00808</name>
</gene>
<sequence>MFTGLLLSGTNDVSLDLKGRMAIPARYKELIKDESDGQLIVTRSLFDKCLWIYPTSEWENVVESLGALPTITDPLCRTIQRIVLGSAVFCSLDAQGRILIPQELRTEASLEKKAFLIGFNNKFELWSEENFKAQREIDNNLLMDACKSMESHSLLANLKL</sequence>
<evidence type="ECO:0000256" key="5">
    <source>
        <dbReference type="ARBA" id="ARBA00023125"/>
    </source>
</evidence>
<evidence type="ECO:0000256" key="3">
    <source>
        <dbReference type="ARBA" id="ARBA00022737"/>
    </source>
</evidence>
<dbReference type="InterPro" id="IPR038619">
    <property type="entry name" value="MraZ_sf"/>
</dbReference>
<keyword evidence="2 7" id="KW-0963">Cytoplasm</keyword>
<evidence type="ECO:0000313" key="10">
    <source>
        <dbReference type="Proteomes" id="UP000242432"/>
    </source>
</evidence>
<dbReference type="SUPFAM" id="SSF89447">
    <property type="entry name" value="AbrB/MazE/MraZ-like"/>
    <property type="match status" value="1"/>
</dbReference>
<dbReference type="Gene3D" id="3.40.1550.20">
    <property type="entry name" value="Transcriptional regulator MraZ domain"/>
    <property type="match status" value="1"/>
</dbReference>
<comment type="similarity">
    <text evidence="7">Belongs to the MraZ family.</text>
</comment>
<dbReference type="EMBL" id="FUXX01000009">
    <property type="protein sequence ID" value="SKA60089.1"/>
    <property type="molecule type" value="Genomic_DNA"/>
</dbReference>
<dbReference type="InterPro" id="IPR007159">
    <property type="entry name" value="SpoVT-AbrB_dom"/>
</dbReference>
<keyword evidence="4 7" id="KW-0805">Transcription regulation</keyword>
<dbReference type="InterPro" id="IPR020603">
    <property type="entry name" value="MraZ_dom"/>
</dbReference>
<dbReference type="PANTHER" id="PTHR34701">
    <property type="entry name" value="TRANSCRIPTIONAL REGULATOR MRAZ"/>
    <property type="match status" value="1"/>
</dbReference>
<name>A0A1T4V553_9GAMM</name>
<dbReference type="GO" id="GO:0000976">
    <property type="term" value="F:transcription cis-regulatory region binding"/>
    <property type="evidence" value="ECO:0007669"/>
    <property type="project" value="TreeGrafter"/>
</dbReference>
<dbReference type="InterPro" id="IPR035644">
    <property type="entry name" value="MraZ_C"/>
</dbReference>
<keyword evidence="5 7" id="KW-0238">DNA-binding</keyword>
<dbReference type="HAMAP" id="MF_01008">
    <property type="entry name" value="MraZ"/>
    <property type="match status" value="1"/>
</dbReference>
<dbReference type="CDD" id="cd16320">
    <property type="entry name" value="MraZ_N"/>
    <property type="match status" value="1"/>
</dbReference>
<dbReference type="InterPro" id="IPR003444">
    <property type="entry name" value="MraZ"/>
</dbReference>
<keyword evidence="6 7" id="KW-0804">Transcription</keyword>
<keyword evidence="10" id="KW-1185">Reference proteome</keyword>
<evidence type="ECO:0000259" key="8">
    <source>
        <dbReference type="PROSITE" id="PS51740"/>
    </source>
</evidence>
<evidence type="ECO:0000256" key="7">
    <source>
        <dbReference type="HAMAP-Rule" id="MF_01008"/>
    </source>
</evidence>
<comment type="subcellular location">
    <subcellularLocation>
        <location evidence="7">Cytoplasm</location>
        <location evidence="7">Nucleoid</location>
    </subcellularLocation>
</comment>
<evidence type="ECO:0000256" key="6">
    <source>
        <dbReference type="ARBA" id="ARBA00023163"/>
    </source>
</evidence>
<dbReference type="InterPro" id="IPR035642">
    <property type="entry name" value="MraZ_N"/>
</dbReference>
<accession>A0A1T4V553</accession>
<dbReference type="PANTHER" id="PTHR34701:SF1">
    <property type="entry name" value="TRANSCRIPTIONAL REGULATOR MRAZ"/>
    <property type="match status" value="1"/>
</dbReference>
<feature type="domain" description="SpoVT-AbrB" evidence="8">
    <location>
        <begin position="10"/>
        <end position="57"/>
    </location>
</feature>
<dbReference type="CDD" id="cd16321">
    <property type="entry name" value="MraZ_C"/>
    <property type="match status" value="1"/>
</dbReference>
<dbReference type="GO" id="GO:2000143">
    <property type="term" value="P:negative regulation of DNA-templated transcription initiation"/>
    <property type="evidence" value="ECO:0007669"/>
    <property type="project" value="TreeGrafter"/>
</dbReference>
<keyword evidence="3" id="KW-0677">Repeat</keyword>
<dbReference type="NCBIfam" id="TIGR00242">
    <property type="entry name" value="division/cell wall cluster transcriptional repressor MraZ"/>
    <property type="match status" value="1"/>
</dbReference>
<evidence type="ECO:0000313" key="9">
    <source>
        <dbReference type="EMBL" id="SKA60089.1"/>
    </source>
</evidence>
<dbReference type="Pfam" id="PF02381">
    <property type="entry name" value="MraZ"/>
    <property type="match status" value="2"/>
</dbReference>
<organism evidence="9 10">
    <name type="scientific">Succinivibrio dextrinosolvens DSM 3072</name>
    <dbReference type="NCBI Taxonomy" id="1123324"/>
    <lineage>
        <taxon>Bacteria</taxon>
        <taxon>Pseudomonadati</taxon>
        <taxon>Pseudomonadota</taxon>
        <taxon>Gammaproteobacteria</taxon>
        <taxon>Aeromonadales</taxon>
        <taxon>Succinivibrionaceae</taxon>
        <taxon>Succinivibrio</taxon>
    </lineage>
</organism>
<evidence type="ECO:0000256" key="4">
    <source>
        <dbReference type="ARBA" id="ARBA00023015"/>
    </source>
</evidence>
<comment type="subunit">
    <text evidence="7">Forms oligomers.</text>
</comment>
<feature type="domain" description="SpoVT-AbrB" evidence="8">
    <location>
        <begin position="87"/>
        <end position="130"/>
    </location>
</feature>
<evidence type="ECO:0000256" key="1">
    <source>
        <dbReference type="ARBA" id="ARBA00013860"/>
    </source>
</evidence>
<protein>
    <recommendedName>
        <fullName evidence="1 7">Transcriptional regulator MraZ</fullName>
    </recommendedName>
</protein>
<dbReference type="GO" id="GO:0003700">
    <property type="term" value="F:DNA-binding transcription factor activity"/>
    <property type="evidence" value="ECO:0007669"/>
    <property type="project" value="UniProtKB-UniRule"/>
</dbReference>
<dbReference type="PROSITE" id="PS51740">
    <property type="entry name" value="SPOVT_ABRB"/>
    <property type="match status" value="2"/>
</dbReference>
<dbReference type="InterPro" id="IPR037914">
    <property type="entry name" value="SpoVT-AbrB_sf"/>
</dbReference>
<dbReference type="RefSeq" id="WP_031491291.1">
    <property type="nucleotide sequence ID" value="NZ_FUXX01000009.1"/>
</dbReference>
<evidence type="ECO:0000256" key="2">
    <source>
        <dbReference type="ARBA" id="ARBA00022490"/>
    </source>
</evidence>
<dbReference type="GO" id="GO:0009295">
    <property type="term" value="C:nucleoid"/>
    <property type="evidence" value="ECO:0007669"/>
    <property type="project" value="UniProtKB-SubCell"/>
</dbReference>
<proteinExistence type="inferred from homology"/>
<dbReference type="STRING" id="83771.SAMN02910357_00628"/>